<evidence type="ECO:0000256" key="7">
    <source>
        <dbReference type="ARBA" id="ARBA00022741"/>
    </source>
</evidence>
<dbReference type="InterPro" id="IPR005248">
    <property type="entry name" value="NadD/NMNAT"/>
</dbReference>
<dbReference type="EC" id="2.7.7.1" evidence="11"/>
<comment type="catalytic activity">
    <reaction evidence="11">
        <text>beta-nicotinamide D-ribonucleotide + ATP + H(+) = diphosphate + NAD(+)</text>
        <dbReference type="Rhea" id="RHEA:21360"/>
        <dbReference type="ChEBI" id="CHEBI:14649"/>
        <dbReference type="ChEBI" id="CHEBI:15378"/>
        <dbReference type="ChEBI" id="CHEBI:30616"/>
        <dbReference type="ChEBI" id="CHEBI:33019"/>
        <dbReference type="ChEBI" id="CHEBI:57540"/>
        <dbReference type="EC" id="2.7.7.1"/>
    </reaction>
</comment>
<keyword evidence="7 11" id="KW-0547">Nucleotide-binding</keyword>
<dbReference type="Gene3D" id="3.40.50.620">
    <property type="entry name" value="HUPs"/>
    <property type="match status" value="1"/>
</dbReference>
<dbReference type="GeneID" id="101857848"/>
<dbReference type="InterPro" id="IPR051182">
    <property type="entry name" value="Euk_NMN_adenylyltrnsfrase"/>
</dbReference>
<evidence type="ECO:0000256" key="6">
    <source>
        <dbReference type="ARBA" id="ARBA00022695"/>
    </source>
</evidence>
<evidence type="ECO:0000256" key="12">
    <source>
        <dbReference type="SAM" id="MobiDB-lite"/>
    </source>
</evidence>
<keyword evidence="5 11" id="KW-0808">Transferase</keyword>
<dbReference type="CDD" id="cd09286">
    <property type="entry name" value="NMNAT_Eukarya"/>
    <property type="match status" value="1"/>
</dbReference>
<proteinExistence type="inferred from homology"/>
<evidence type="ECO:0000256" key="8">
    <source>
        <dbReference type="ARBA" id="ARBA00022840"/>
    </source>
</evidence>
<feature type="region of interest" description="Disordered" evidence="12">
    <location>
        <begin position="99"/>
        <end position="141"/>
    </location>
</feature>
<sequence>MLCWRPRNMTSSTKVVLLACGSFNPVTNMHLRMFEIARDALNKTGRYQVTGGIMSPVSDGYKKKDLVSAKHRCAMLKAALKSSDWIKMDTWESDQSSWSPTAKVLRHHRQQTEAQFGHKPSPSKRRKKHLNTENTDYHGSEEANDLANTLEAVTVSDLPQNQVPLVEVEGDPAPCVKLLCGADLLESFAVPGLWQEEDIDYIVGQHGLVVITRSGSDPHKFIYESDVLTKYQENIYIVTEWIYNDISSTKVRRALRRGDSVKYVVQDTVIDYIRQHQLFGVPDNKYINHMMPSPNQDMSTTEVDDEESSSSSGEISVVLRSSHPSGHGASHLSLHKMSAHTEKQKVTGNKNGTPSRVPCMSDIGMLYNLRQTRARRQDK</sequence>
<comment type="pathway">
    <text evidence="1 11">Cofactor biosynthesis; NAD(+) biosynthesis; NAD(+) from nicotinamide D-ribonucleotide: step 1/1.</text>
</comment>
<keyword evidence="6 11" id="KW-0548">Nucleotidyltransferase</keyword>
<feature type="domain" description="Cytidyltransferase-like" evidence="13">
    <location>
        <begin position="18"/>
        <end position="253"/>
    </location>
</feature>
<feature type="region of interest" description="Disordered" evidence="12">
    <location>
        <begin position="290"/>
        <end position="360"/>
    </location>
</feature>
<evidence type="ECO:0000313" key="14">
    <source>
        <dbReference type="Proteomes" id="UP000694888"/>
    </source>
</evidence>
<dbReference type="GO" id="GO:0016779">
    <property type="term" value="F:nucleotidyltransferase activity"/>
    <property type="evidence" value="ECO:0007669"/>
    <property type="project" value="UniProtKB-KW"/>
</dbReference>
<keyword evidence="9 11" id="KW-0520">NAD</keyword>
<dbReference type="EC" id="2.7.7.18" evidence="11"/>
<comment type="catalytic activity">
    <reaction evidence="10 11">
        <text>nicotinate beta-D-ribonucleotide + ATP + H(+) = deamido-NAD(+) + diphosphate</text>
        <dbReference type="Rhea" id="RHEA:22860"/>
        <dbReference type="ChEBI" id="CHEBI:15378"/>
        <dbReference type="ChEBI" id="CHEBI:30616"/>
        <dbReference type="ChEBI" id="CHEBI:33019"/>
        <dbReference type="ChEBI" id="CHEBI:57502"/>
        <dbReference type="ChEBI" id="CHEBI:58437"/>
        <dbReference type="EC" id="2.7.7.18"/>
    </reaction>
</comment>
<evidence type="ECO:0000313" key="15">
    <source>
        <dbReference type="RefSeq" id="XP_035826078.1"/>
    </source>
</evidence>
<evidence type="ECO:0000259" key="13">
    <source>
        <dbReference type="Pfam" id="PF01467"/>
    </source>
</evidence>
<keyword evidence="14" id="KW-1185">Reference proteome</keyword>
<evidence type="ECO:0000256" key="11">
    <source>
        <dbReference type="RuleBase" id="RU362021"/>
    </source>
</evidence>
<dbReference type="InterPro" id="IPR045094">
    <property type="entry name" value="NMNAT_euk"/>
</dbReference>
<dbReference type="InterPro" id="IPR004821">
    <property type="entry name" value="Cyt_trans-like"/>
</dbReference>
<evidence type="ECO:0000256" key="5">
    <source>
        <dbReference type="ARBA" id="ARBA00022679"/>
    </source>
</evidence>
<evidence type="ECO:0000256" key="9">
    <source>
        <dbReference type="ARBA" id="ARBA00023027"/>
    </source>
</evidence>
<reference evidence="15" key="1">
    <citation type="submission" date="2025-08" db="UniProtKB">
        <authorList>
            <consortium name="RefSeq"/>
        </authorList>
    </citation>
    <scope>IDENTIFICATION</scope>
</reference>
<dbReference type="PANTHER" id="PTHR12039:SF0">
    <property type="entry name" value="NICOTINAMIDE-NUCLEOTIDE ADENYLYLTRANSFERASE"/>
    <property type="match status" value="1"/>
</dbReference>
<evidence type="ECO:0000256" key="10">
    <source>
        <dbReference type="ARBA" id="ARBA00048721"/>
    </source>
</evidence>
<dbReference type="NCBIfam" id="TIGR00482">
    <property type="entry name" value="nicotinate (nicotinamide) nucleotide adenylyltransferase"/>
    <property type="match status" value="1"/>
</dbReference>
<accession>A0ABM1VUI6</accession>
<comment type="similarity">
    <text evidence="3 11">Belongs to the eukaryotic NMN adenylyltransferase family.</text>
</comment>
<dbReference type="RefSeq" id="XP_035826078.1">
    <property type="nucleotide sequence ID" value="XM_035970185.1"/>
</dbReference>
<dbReference type="PANTHER" id="PTHR12039">
    <property type="entry name" value="NICOTINAMIDE MONONUCLEOTIDE ADENYLYLTRANSFERASE"/>
    <property type="match status" value="1"/>
</dbReference>
<evidence type="ECO:0000256" key="1">
    <source>
        <dbReference type="ARBA" id="ARBA00004658"/>
    </source>
</evidence>
<dbReference type="Proteomes" id="UP000694888">
    <property type="component" value="Unplaced"/>
</dbReference>
<comment type="pathway">
    <text evidence="2">Cofactor biosynthesis; NAD(+) biosynthesis; deamido-NAD(+) from nicotinate D-ribonucleotide: step 1/1.</text>
</comment>
<dbReference type="SUPFAM" id="SSF52374">
    <property type="entry name" value="Nucleotidylyl transferase"/>
    <property type="match status" value="1"/>
</dbReference>
<evidence type="ECO:0000256" key="3">
    <source>
        <dbReference type="ARBA" id="ARBA00007064"/>
    </source>
</evidence>
<keyword evidence="8 11" id="KW-0067">ATP-binding</keyword>
<evidence type="ECO:0000256" key="2">
    <source>
        <dbReference type="ARBA" id="ARBA00005019"/>
    </source>
</evidence>
<name>A0ABM1VUI6_APLCA</name>
<dbReference type="Pfam" id="PF01467">
    <property type="entry name" value="CTP_transf_like"/>
    <property type="match status" value="1"/>
</dbReference>
<gene>
    <name evidence="15" type="primary">LOC101857848</name>
</gene>
<feature type="compositionally biased region" description="Low complexity" evidence="12">
    <location>
        <begin position="309"/>
        <end position="322"/>
    </location>
</feature>
<evidence type="ECO:0000256" key="4">
    <source>
        <dbReference type="ARBA" id="ARBA00022642"/>
    </source>
</evidence>
<keyword evidence="4 11" id="KW-0662">Pyridine nucleotide biosynthesis</keyword>
<dbReference type="InterPro" id="IPR014729">
    <property type="entry name" value="Rossmann-like_a/b/a_fold"/>
</dbReference>
<organism evidence="14 15">
    <name type="scientific">Aplysia californica</name>
    <name type="common">California sea hare</name>
    <dbReference type="NCBI Taxonomy" id="6500"/>
    <lineage>
        <taxon>Eukaryota</taxon>
        <taxon>Metazoa</taxon>
        <taxon>Spiralia</taxon>
        <taxon>Lophotrochozoa</taxon>
        <taxon>Mollusca</taxon>
        <taxon>Gastropoda</taxon>
        <taxon>Heterobranchia</taxon>
        <taxon>Euthyneura</taxon>
        <taxon>Tectipleura</taxon>
        <taxon>Aplysiida</taxon>
        <taxon>Aplysioidea</taxon>
        <taxon>Aplysiidae</taxon>
        <taxon>Aplysia</taxon>
    </lineage>
</organism>
<protein>
    <recommendedName>
        <fullName evidence="11">Nicotinamide-nucleotide adenylyltransferase</fullName>
        <ecNumber evidence="11">2.7.7.1</ecNumber>
        <ecNumber evidence="11">2.7.7.18</ecNumber>
    </recommendedName>
</protein>